<comment type="caution">
    <text evidence="2">The sequence shown here is derived from an EMBL/GenBank/DDBJ whole genome shotgun (WGS) entry which is preliminary data.</text>
</comment>
<feature type="region of interest" description="Disordered" evidence="1">
    <location>
        <begin position="198"/>
        <end position="236"/>
    </location>
</feature>
<feature type="compositionally biased region" description="Polar residues" evidence="1">
    <location>
        <begin position="198"/>
        <end position="220"/>
    </location>
</feature>
<evidence type="ECO:0000256" key="1">
    <source>
        <dbReference type="SAM" id="MobiDB-lite"/>
    </source>
</evidence>
<keyword evidence="3" id="KW-1185">Reference proteome</keyword>
<feature type="region of interest" description="Disordered" evidence="1">
    <location>
        <begin position="1"/>
        <end position="26"/>
    </location>
</feature>
<reference evidence="2" key="1">
    <citation type="submission" date="2023-03" db="EMBL/GenBank/DDBJ databases">
        <title>Massive genome expansion in bonnet fungi (Mycena s.s.) driven by repeated elements and novel gene families across ecological guilds.</title>
        <authorList>
            <consortium name="Lawrence Berkeley National Laboratory"/>
            <person name="Harder C.B."/>
            <person name="Miyauchi S."/>
            <person name="Viragh M."/>
            <person name="Kuo A."/>
            <person name="Thoen E."/>
            <person name="Andreopoulos B."/>
            <person name="Lu D."/>
            <person name="Skrede I."/>
            <person name="Drula E."/>
            <person name="Henrissat B."/>
            <person name="Morin E."/>
            <person name="Kohler A."/>
            <person name="Barry K."/>
            <person name="LaButti K."/>
            <person name="Morin E."/>
            <person name="Salamov A."/>
            <person name="Lipzen A."/>
            <person name="Mereny Z."/>
            <person name="Hegedus B."/>
            <person name="Baldrian P."/>
            <person name="Stursova M."/>
            <person name="Weitz H."/>
            <person name="Taylor A."/>
            <person name="Grigoriev I.V."/>
            <person name="Nagy L.G."/>
            <person name="Martin F."/>
            <person name="Kauserud H."/>
        </authorList>
    </citation>
    <scope>NUCLEOTIDE SEQUENCE</scope>
    <source>
        <strain evidence="2">CBHHK173m</strain>
    </source>
</reference>
<dbReference type="AlphaFoldDB" id="A0AAD6UC85"/>
<protein>
    <submittedName>
        <fullName evidence="2">Uncharacterized protein</fullName>
    </submittedName>
</protein>
<evidence type="ECO:0000313" key="2">
    <source>
        <dbReference type="EMBL" id="KAJ7092820.1"/>
    </source>
</evidence>
<proteinExistence type="predicted"/>
<evidence type="ECO:0000313" key="3">
    <source>
        <dbReference type="Proteomes" id="UP001222325"/>
    </source>
</evidence>
<dbReference type="EMBL" id="JARJCN010000017">
    <property type="protein sequence ID" value="KAJ7092820.1"/>
    <property type="molecule type" value="Genomic_DNA"/>
</dbReference>
<name>A0AAD6UC85_9AGAR</name>
<accession>A0AAD6UC85</accession>
<gene>
    <name evidence="2" type="ORF">B0H15DRAFT_799295</name>
</gene>
<dbReference type="Proteomes" id="UP001222325">
    <property type="component" value="Unassembled WGS sequence"/>
</dbReference>
<organism evidence="2 3">
    <name type="scientific">Mycena belliarum</name>
    <dbReference type="NCBI Taxonomy" id="1033014"/>
    <lineage>
        <taxon>Eukaryota</taxon>
        <taxon>Fungi</taxon>
        <taxon>Dikarya</taxon>
        <taxon>Basidiomycota</taxon>
        <taxon>Agaricomycotina</taxon>
        <taxon>Agaricomycetes</taxon>
        <taxon>Agaricomycetidae</taxon>
        <taxon>Agaricales</taxon>
        <taxon>Marasmiineae</taxon>
        <taxon>Mycenaceae</taxon>
        <taxon>Mycena</taxon>
    </lineage>
</organism>
<sequence length="236" mass="25533">MEAKNPRLFPGASAEQDHSDVLDSDNLPTTPKHHILSRINALFADWNFDSSCHEQSDKGQRCSAAVPTRCITSPRVAVFFFKSFGRRQANLPLYFIPTGRRLGVAALMAPHHLPASHPNRYWQTSSSTSFRQFSGARSGADFFHSAAFFFKIFGRRQARAGSSSSSTTAHIPEAPRSGADCADTTYCVPTSGIKSSANQTLNLIPTSSEAPPSGTNSAQPTDFLAAGRQNPPSSPF</sequence>